<evidence type="ECO:0000313" key="3">
    <source>
        <dbReference type="Proteomes" id="UP000055048"/>
    </source>
</evidence>
<dbReference type="OrthoDB" id="10320381at2759"/>
<keyword evidence="3" id="KW-1185">Reference proteome</keyword>
<dbReference type="AlphaFoldDB" id="A0A0V0UFV7"/>
<evidence type="ECO:0000313" key="2">
    <source>
        <dbReference type="EMBL" id="KRX50278.1"/>
    </source>
</evidence>
<protein>
    <submittedName>
        <fullName evidence="2">Uncharacterized protein</fullName>
    </submittedName>
</protein>
<organism evidence="2 3">
    <name type="scientific">Trichinella murrelli</name>
    <dbReference type="NCBI Taxonomy" id="144512"/>
    <lineage>
        <taxon>Eukaryota</taxon>
        <taxon>Metazoa</taxon>
        <taxon>Ecdysozoa</taxon>
        <taxon>Nematoda</taxon>
        <taxon>Enoplea</taxon>
        <taxon>Dorylaimia</taxon>
        <taxon>Trichinellida</taxon>
        <taxon>Trichinellidae</taxon>
        <taxon>Trichinella</taxon>
    </lineage>
</organism>
<name>A0A0V0UFV7_9BILA</name>
<proteinExistence type="predicted"/>
<reference evidence="2 3" key="1">
    <citation type="submission" date="2015-01" db="EMBL/GenBank/DDBJ databases">
        <title>Evolution of Trichinella species and genotypes.</title>
        <authorList>
            <person name="Korhonen P.K."/>
            <person name="Edoardo P."/>
            <person name="Giuseppe L.R."/>
            <person name="Gasser R.B."/>
        </authorList>
    </citation>
    <scope>NUCLEOTIDE SEQUENCE [LARGE SCALE GENOMIC DNA]</scope>
    <source>
        <strain evidence="2">ISS417</strain>
    </source>
</reference>
<gene>
    <name evidence="2" type="ORF">T05_7761</name>
</gene>
<dbReference type="Proteomes" id="UP000055048">
    <property type="component" value="Unassembled WGS sequence"/>
</dbReference>
<dbReference type="EMBL" id="JYDJ01000008">
    <property type="protein sequence ID" value="KRX50278.1"/>
    <property type="molecule type" value="Genomic_DNA"/>
</dbReference>
<evidence type="ECO:0000256" key="1">
    <source>
        <dbReference type="SAM" id="MobiDB-lite"/>
    </source>
</evidence>
<sequence length="122" mass="13430">MLSGKRKSERKGNPPVNTGPSPFSDECANSAVEEVNEPARGSGSLRSWGKKEANDSVRTILIQRADDVLIPVYVSRNTADVQLRSSLLKPHLGKTAFLLCKFVTLEEAMVGSQEHRSKQTDY</sequence>
<feature type="region of interest" description="Disordered" evidence="1">
    <location>
        <begin position="1"/>
        <end position="51"/>
    </location>
</feature>
<accession>A0A0V0UFV7</accession>
<comment type="caution">
    <text evidence="2">The sequence shown here is derived from an EMBL/GenBank/DDBJ whole genome shotgun (WGS) entry which is preliminary data.</text>
</comment>